<sequence>MRVLRWVPIGILALLLAVMGFRYGVIRQGMSENDVITLYAQIYLADHAASSAAGRASSSDCSARPAPAVWTWLVVRCQPQDTGGDATFTYRVNWLGGLIDASGPGRGRQETGPAEPRT</sequence>
<dbReference type="RefSeq" id="WP_068241477.1">
    <property type="nucleotide sequence ID" value="NZ_LPUY01000041.1"/>
</dbReference>
<keyword evidence="2" id="KW-0472">Membrane</keyword>
<evidence type="ECO:0000256" key="2">
    <source>
        <dbReference type="SAM" id="Phobius"/>
    </source>
</evidence>
<evidence type="ECO:0000256" key="1">
    <source>
        <dbReference type="SAM" id="MobiDB-lite"/>
    </source>
</evidence>
<evidence type="ECO:0000313" key="4">
    <source>
        <dbReference type="Proteomes" id="UP000068382"/>
    </source>
</evidence>
<gene>
    <name evidence="3" type="ORF">TRIHO_13120</name>
</gene>
<accession>A0A132C196</accession>
<name>A0A132C196_9RHOB</name>
<dbReference type="Proteomes" id="UP000068382">
    <property type="component" value="Unassembled WGS sequence"/>
</dbReference>
<keyword evidence="4" id="KW-1185">Reference proteome</keyword>
<keyword evidence="2" id="KW-1133">Transmembrane helix</keyword>
<comment type="caution">
    <text evidence="3">The sequence shown here is derived from an EMBL/GenBank/DDBJ whole genome shotgun (WGS) entry which is preliminary data.</text>
</comment>
<organism evidence="3 4">
    <name type="scientific">Tritonibacter horizontis</name>
    <dbReference type="NCBI Taxonomy" id="1768241"/>
    <lineage>
        <taxon>Bacteria</taxon>
        <taxon>Pseudomonadati</taxon>
        <taxon>Pseudomonadota</taxon>
        <taxon>Alphaproteobacteria</taxon>
        <taxon>Rhodobacterales</taxon>
        <taxon>Paracoccaceae</taxon>
        <taxon>Tritonibacter</taxon>
    </lineage>
</organism>
<dbReference type="EMBL" id="LPUY01000041">
    <property type="protein sequence ID" value="KUP93820.1"/>
    <property type="molecule type" value="Genomic_DNA"/>
</dbReference>
<keyword evidence="2" id="KW-0812">Transmembrane</keyword>
<dbReference type="OrthoDB" id="7874631at2"/>
<feature type="region of interest" description="Disordered" evidence="1">
    <location>
        <begin position="99"/>
        <end position="118"/>
    </location>
</feature>
<reference evidence="3 4" key="1">
    <citation type="submission" date="2015-12" db="EMBL/GenBank/DDBJ databases">
        <title>Genome sequence of the marine Rhodobacteraceae strain O3.65, Candidatus Tritonibacter horizontis.</title>
        <authorList>
            <person name="Poehlein A."/>
            <person name="Giebel H.A."/>
            <person name="Voget S."/>
            <person name="Brinkhoff T."/>
        </authorList>
    </citation>
    <scope>NUCLEOTIDE SEQUENCE [LARGE SCALE GENOMIC DNA]</scope>
    <source>
        <strain evidence="3 4">O3.65</strain>
    </source>
</reference>
<feature type="transmembrane region" description="Helical" evidence="2">
    <location>
        <begin position="6"/>
        <end position="25"/>
    </location>
</feature>
<proteinExistence type="predicted"/>
<dbReference type="AlphaFoldDB" id="A0A132C196"/>
<protein>
    <submittedName>
        <fullName evidence="3">Uncharacterized protein</fullName>
    </submittedName>
</protein>
<evidence type="ECO:0000313" key="3">
    <source>
        <dbReference type="EMBL" id="KUP93820.1"/>
    </source>
</evidence>